<gene>
    <name evidence="1" type="ORF">EAH78_21105</name>
</gene>
<organism evidence="1 2">
    <name type="scientific">Pseudomonas arsenicoxydans</name>
    <dbReference type="NCBI Taxonomy" id="702115"/>
    <lineage>
        <taxon>Bacteria</taxon>
        <taxon>Pseudomonadati</taxon>
        <taxon>Pseudomonadota</taxon>
        <taxon>Gammaproteobacteria</taxon>
        <taxon>Pseudomonadales</taxon>
        <taxon>Pseudomonadaceae</taxon>
        <taxon>Pseudomonas</taxon>
    </lineage>
</organism>
<accession>A0A502HQ75</accession>
<evidence type="ECO:0000313" key="1">
    <source>
        <dbReference type="EMBL" id="TPG75358.1"/>
    </source>
</evidence>
<evidence type="ECO:0000313" key="2">
    <source>
        <dbReference type="Proteomes" id="UP000317933"/>
    </source>
</evidence>
<name>A0A502HQ75_9PSED</name>
<sequence length="274" mass="30050">MSRVNQSTEEALRKMAGSLADPITVDGVTDVNGLIPLPILASGTVARITRWAETSFDDHLEVFWFQGGAETSIFEDDYPTGIVPSEIEVPITPARMAIDGTAFLYYIVTAFGMQDPSPRKQLIIDHTQAPEEMLEEADFLNLTLWGYYNCFTVPPLTSGVDIAIAPQPLALEGDQFSLHFQGYRSLNGSPGEGDVDVVPEAVETFTKRLTDDEIKKGFIQHLPFAPCIKALINNDSLTAIYTIARGGRIFGRSRAALAKIDRIIAGHEKPCYSP</sequence>
<comment type="caution">
    <text evidence="1">The sequence shown here is derived from an EMBL/GenBank/DDBJ whole genome shotgun (WGS) entry which is preliminary data.</text>
</comment>
<dbReference type="EMBL" id="RCZE01000010">
    <property type="protein sequence ID" value="TPG75358.1"/>
    <property type="molecule type" value="Genomic_DNA"/>
</dbReference>
<dbReference type="RefSeq" id="WP_140669257.1">
    <property type="nucleotide sequence ID" value="NZ_RCZE01000010.1"/>
</dbReference>
<protein>
    <submittedName>
        <fullName evidence="1">Uncharacterized protein</fullName>
    </submittedName>
</protein>
<dbReference type="AlphaFoldDB" id="A0A502HQ75"/>
<dbReference type="Proteomes" id="UP000317933">
    <property type="component" value="Unassembled WGS sequence"/>
</dbReference>
<reference evidence="1 2" key="1">
    <citation type="journal article" date="2019" name="Environ. Microbiol.">
        <title>Species interactions and distinct microbial communities in high Arctic permafrost affected cryosols are associated with the CH4 and CO2 gas fluxes.</title>
        <authorList>
            <person name="Altshuler I."/>
            <person name="Hamel J."/>
            <person name="Turney S."/>
            <person name="Magnuson E."/>
            <person name="Levesque R."/>
            <person name="Greer C."/>
            <person name="Whyte L.G."/>
        </authorList>
    </citation>
    <scope>NUCLEOTIDE SEQUENCE [LARGE SCALE GENOMIC DNA]</scope>
    <source>
        <strain evidence="1 2">E3</strain>
    </source>
</reference>
<proteinExistence type="predicted"/>